<organism evidence="2">
    <name type="scientific">marine sediment metagenome</name>
    <dbReference type="NCBI Taxonomy" id="412755"/>
    <lineage>
        <taxon>unclassified sequences</taxon>
        <taxon>metagenomes</taxon>
        <taxon>ecological metagenomes</taxon>
    </lineage>
</organism>
<protein>
    <recommendedName>
        <fullName evidence="1">Type II/III secretion system secretin-like domain-containing protein</fullName>
    </recommendedName>
</protein>
<dbReference type="InterPro" id="IPR004846">
    <property type="entry name" value="T2SS/T3SS_dom"/>
</dbReference>
<dbReference type="GO" id="GO:0009306">
    <property type="term" value="P:protein secretion"/>
    <property type="evidence" value="ECO:0007669"/>
    <property type="project" value="InterPro"/>
</dbReference>
<dbReference type="InterPro" id="IPR051808">
    <property type="entry name" value="Type_IV_pilus_biogenesis"/>
</dbReference>
<reference evidence="2" key="1">
    <citation type="journal article" date="2014" name="Front. Microbiol.">
        <title>High frequency of phylogenetically diverse reductive dehalogenase-homologous genes in deep subseafloor sedimentary metagenomes.</title>
        <authorList>
            <person name="Kawai M."/>
            <person name="Futagami T."/>
            <person name="Toyoda A."/>
            <person name="Takaki Y."/>
            <person name="Nishi S."/>
            <person name="Hori S."/>
            <person name="Arai W."/>
            <person name="Tsubouchi T."/>
            <person name="Morono Y."/>
            <person name="Uchiyama I."/>
            <person name="Ito T."/>
            <person name="Fujiyama A."/>
            <person name="Inagaki F."/>
            <person name="Takami H."/>
        </authorList>
    </citation>
    <scope>NUCLEOTIDE SEQUENCE</scope>
    <source>
        <strain evidence="2">Expedition CK06-06</strain>
    </source>
</reference>
<evidence type="ECO:0000313" key="2">
    <source>
        <dbReference type="EMBL" id="GAI67615.1"/>
    </source>
</evidence>
<evidence type="ECO:0000259" key="1">
    <source>
        <dbReference type="Pfam" id="PF00263"/>
    </source>
</evidence>
<dbReference type="PANTHER" id="PTHR30604:SF1">
    <property type="entry name" value="DNA UTILIZATION PROTEIN HOFQ"/>
    <property type="match status" value="1"/>
</dbReference>
<sequence>PRVTVLEGKEARIAIQRAIHYISGYTEPNRPSDEPEPKHDSLIKGIELQLIPNLTPDDKNILLVVDFELSEVIGFEERKYKGKYPYSIPQTKVVSTKTHRLVPDGKTLLIGGLKITTLFKKEPRAPLLSKLPVIGKAFRSNAKIKDHKMLLILVKPIINPQQKASKILRGEADSEEHIKSLARQLEKKLNPPAEPK</sequence>
<dbReference type="Pfam" id="PF00263">
    <property type="entry name" value="Secretin"/>
    <property type="match status" value="1"/>
</dbReference>
<accession>X1RWQ2</accession>
<feature type="domain" description="Type II/III secretion system secretin-like" evidence="1">
    <location>
        <begin position="1"/>
        <end position="158"/>
    </location>
</feature>
<feature type="non-terminal residue" evidence="2">
    <location>
        <position position="1"/>
    </location>
</feature>
<dbReference type="EMBL" id="BARW01003489">
    <property type="protein sequence ID" value="GAI67615.1"/>
    <property type="molecule type" value="Genomic_DNA"/>
</dbReference>
<dbReference type="PANTHER" id="PTHR30604">
    <property type="entry name" value="PROTEIN TRANSPORT PROTEIN HOFQ"/>
    <property type="match status" value="1"/>
</dbReference>
<proteinExistence type="predicted"/>
<dbReference type="AlphaFoldDB" id="X1RWQ2"/>
<comment type="caution">
    <text evidence="2">The sequence shown here is derived from an EMBL/GenBank/DDBJ whole genome shotgun (WGS) entry which is preliminary data.</text>
</comment>
<name>X1RWQ2_9ZZZZ</name>
<gene>
    <name evidence="2" type="ORF">S12H4_08863</name>
</gene>